<gene>
    <name evidence="1" type="ORF">FPE_LOCUS24485</name>
</gene>
<dbReference type="Proteomes" id="UP000834106">
    <property type="component" value="Chromosome 15"/>
</dbReference>
<dbReference type="AlphaFoldDB" id="A0AAD2E6X8"/>
<dbReference type="SUPFAM" id="SSF47923">
    <property type="entry name" value="Ypt/Rab-GAP domain of gyp1p"/>
    <property type="match status" value="1"/>
</dbReference>
<accession>A0AAD2E6X8</accession>
<dbReference type="InterPro" id="IPR035969">
    <property type="entry name" value="Rab-GAP_TBC_sf"/>
</dbReference>
<reference evidence="1" key="1">
    <citation type="submission" date="2023-05" db="EMBL/GenBank/DDBJ databases">
        <authorList>
            <person name="Huff M."/>
        </authorList>
    </citation>
    <scope>NUCLEOTIDE SEQUENCE</scope>
</reference>
<organism evidence="1 2">
    <name type="scientific">Fraxinus pennsylvanica</name>
    <dbReference type="NCBI Taxonomy" id="56036"/>
    <lineage>
        <taxon>Eukaryota</taxon>
        <taxon>Viridiplantae</taxon>
        <taxon>Streptophyta</taxon>
        <taxon>Embryophyta</taxon>
        <taxon>Tracheophyta</taxon>
        <taxon>Spermatophyta</taxon>
        <taxon>Magnoliopsida</taxon>
        <taxon>eudicotyledons</taxon>
        <taxon>Gunneridae</taxon>
        <taxon>Pentapetalae</taxon>
        <taxon>asterids</taxon>
        <taxon>lamiids</taxon>
        <taxon>Lamiales</taxon>
        <taxon>Oleaceae</taxon>
        <taxon>Oleeae</taxon>
        <taxon>Fraxinus</taxon>
    </lineage>
</organism>
<evidence type="ECO:0000313" key="1">
    <source>
        <dbReference type="EMBL" id="CAI9777055.1"/>
    </source>
</evidence>
<proteinExistence type="predicted"/>
<protein>
    <submittedName>
        <fullName evidence="1">Uncharacterized protein</fullName>
    </submittedName>
</protein>
<dbReference type="EMBL" id="OU503050">
    <property type="protein sequence ID" value="CAI9777055.1"/>
    <property type="molecule type" value="Genomic_DNA"/>
</dbReference>
<evidence type="ECO:0000313" key="2">
    <source>
        <dbReference type="Proteomes" id="UP000834106"/>
    </source>
</evidence>
<keyword evidence="2" id="KW-1185">Reference proteome</keyword>
<sequence length="106" mass="12185">MASASARPFCGLAKNFWSRNDRLQIRTVISSRNGDDELPVFCVAAILIMNRQKITKETRSIDDLIKIFNDNLLKIRVKSCVHSAIKLRKKYIYKMIKSRTPAQNSN</sequence>
<name>A0AAD2E6X8_9LAMI</name>